<dbReference type="AlphaFoldDB" id="A0A0G0HDT8"/>
<dbReference type="SUPFAM" id="SSF51120">
    <property type="entry name" value="beta-Roll"/>
    <property type="match status" value="1"/>
</dbReference>
<feature type="compositionally biased region" description="Acidic residues" evidence="3">
    <location>
        <begin position="275"/>
        <end position="285"/>
    </location>
</feature>
<dbReference type="PANTHER" id="PTHR38340:SF1">
    <property type="entry name" value="S-LAYER PROTEIN"/>
    <property type="match status" value="1"/>
</dbReference>
<evidence type="ECO:0008006" key="6">
    <source>
        <dbReference type="Google" id="ProtNLM"/>
    </source>
</evidence>
<dbReference type="PRINTS" id="PR00313">
    <property type="entry name" value="CABNDNGRPT"/>
</dbReference>
<dbReference type="InterPro" id="IPR018511">
    <property type="entry name" value="Hemolysin-typ_Ca-bd_CS"/>
</dbReference>
<dbReference type="EMBL" id="LBSA01000007">
    <property type="protein sequence ID" value="KKQ10269.1"/>
    <property type="molecule type" value="Genomic_DNA"/>
</dbReference>
<feature type="compositionally biased region" description="Acidic residues" evidence="3">
    <location>
        <begin position="351"/>
        <end position="361"/>
    </location>
</feature>
<evidence type="ECO:0000313" key="4">
    <source>
        <dbReference type="EMBL" id="KKQ10269.1"/>
    </source>
</evidence>
<evidence type="ECO:0000313" key="5">
    <source>
        <dbReference type="Proteomes" id="UP000034492"/>
    </source>
</evidence>
<dbReference type="PANTHER" id="PTHR38340">
    <property type="entry name" value="S-LAYER PROTEIN"/>
    <property type="match status" value="1"/>
</dbReference>
<dbReference type="GO" id="GO:0005509">
    <property type="term" value="F:calcium ion binding"/>
    <property type="evidence" value="ECO:0007669"/>
    <property type="project" value="InterPro"/>
</dbReference>
<gene>
    <name evidence="4" type="ORF">US19_C0007G0014</name>
</gene>
<dbReference type="Pfam" id="PF00353">
    <property type="entry name" value="HemolysinCabind"/>
    <property type="match status" value="4"/>
</dbReference>
<dbReference type="InterPro" id="IPR001343">
    <property type="entry name" value="Hemolysn_Ca-bd"/>
</dbReference>
<evidence type="ECO:0000256" key="1">
    <source>
        <dbReference type="ARBA" id="ARBA00004613"/>
    </source>
</evidence>
<dbReference type="Proteomes" id="UP000034492">
    <property type="component" value="Unassembled WGS sequence"/>
</dbReference>
<dbReference type="GO" id="GO:0005576">
    <property type="term" value="C:extracellular region"/>
    <property type="evidence" value="ECO:0007669"/>
    <property type="project" value="UniProtKB-SubCell"/>
</dbReference>
<organism evidence="4 5">
    <name type="scientific">Candidatus Daviesbacteria bacterium GW2011_GWB1_36_5</name>
    <dbReference type="NCBI Taxonomy" id="1618426"/>
    <lineage>
        <taxon>Bacteria</taxon>
        <taxon>Candidatus Daviesiibacteriota</taxon>
    </lineage>
</organism>
<comment type="caution">
    <text evidence="4">The sequence shown here is derived from an EMBL/GenBank/DDBJ whole genome shotgun (WGS) entry which is preliminary data.</text>
</comment>
<evidence type="ECO:0000256" key="3">
    <source>
        <dbReference type="SAM" id="MobiDB-lite"/>
    </source>
</evidence>
<dbReference type="InterPro" id="IPR011049">
    <property type="entry name" value="Serralysin-like_metalloprot_C"/>
</dbReference>
<reference evidence="4 5" key="1">
    <citation type="journal article" date="2015" name="Nature">
        <title>rRNA introns, odd ribosomes, and small enigmatic genomes across a large radiation of phyla.</title>
        <authorList>
            <person name="Brown C.T."/>
            <person name="Hug L.A."/>
            <person name="Thomas B.C."/>
            <person name="Sharon I."/>
            <person name="Castelle C.J."/>
            <person name="Singh A."/>
            <person name="Wilkins M.J."/>
            <person name="Williams K.H."/>
            <person name="Banfield J.F."/>
        </authorList>
    </citation>
    <scope>NUCLEOTIDE SEQUENCE [LARGE SCALE GENOMIC DNA]</scope>
</reference>
<sequence length="361" mass="37471">MIKRFFRSSLIILLIIAVFFASPAINFSQTSSTVRAVGDLTVVWSVPEGNPIFTVSNMAPGDSDEEDVQVTNDASSSRPVGIKANRTGGLGNLESVLNVVISEGTTDLYGGTTGSKTLEDFFNESTSLEFIPLSDLGAGATTTYKIKVTFDPNADNTFQDTSVVFDLIIGVGFDLPAECENLDLETTPIFGTSGNDNINGTSKNDLIITFEGNDRVLAKGGDDCIIGGTGNDQLRGETGNDVIFGNEDNDLLIGATGQDLIFGGSGNDDIRGENGEDNLFGEEGADTITGGNGQDSISGGSGNDNIKGENGNDTVTGDEDEDSLDGGNGSDSLTGNAGTDVANGKSGTDTCDAETEIQCEI</sequence>
<keyword evidence="2" id="KW-0964">Secreted</keyword>
<evidence type="ECO:0000256" key="2">
    <source>
        <dbReference type="ARBA" id="ARBA00022525"/>
    </source>
</evidence>
<dbReference type="PROSITE" id="PS00330">
    <property type="entry name" value="HEMOLYSIN_CALCIUM"/>
    <property type="match status" value="1"/>
</dbReference>
<comment type="subcellular location">
    <subcellularLocation>
        <location evidence="1">Secreted</location>
    </subcellularLocation>
</comment>
<feature type="region of interest" description="Disordered" evidence="3">
    <location>
        <begin position="264"/>
        <end position="361"/>
    </location>
</feature>
<proteinExistence type="predicted"/>
<dbReference type="InterPro" id="IPR050557">
    <property type="entry name" value="RTX_toxin/Mannuronan_C5-epim"/>
</dbReference>
<dbReference type="Gene3D" id="2.150.10.10">
    <property type="entry name" value="Serralysin-like metalloprotease, C-terminal"/>
    <property type="match status" value="2"/>
</dbReference>
<accession>A0A0G0HDT8</accession>
<name>A0A0G0HDT8_9BACT</name>
<protein>
    <recommendedName>
        <fullName evidence="6">Hemolysin-type calcium-binding region</fullName>
    </recommendedName>
</protein>